<evidence type="ECO:0000313" key="2">
    <source>
        <dbReference type="Ensembl" id="ENSCSAVP00000015509.1"/>
    </source>
</evidence>
<reference evidence="2" key="2">
    <citation type="submission" date="2025-08" db="UniProtKB">
        <authorList>
            <consortium name="Ensembl"/>
        </authorList>
    </citation>
    <scope>IDENTIFICATION</scope>
</reference>
<feature type="region of interest" description="Disordered" evidence="1">
    <location>
        <begin position="124"/>
        <end position="196"/>
    </location>
</feature>
<feature type="compositionally biased region" description="Basic and acidic residues" evidence="1">
    <location>
        <begin position="38"/>
        <end position="51"/>
    </location>
</feature>
<feature type="compositionally biased region" description="Polar residues" evidence="1">
    <location>
        <begin position="52"/>
        <end position="66"/>
    </location>
</feature>
<dbReference type="AlphaFoldDB" id="H2ZD43"/>
<dbReference type="Ensembl" id="ENSCSAVT00000015687.1">
    <property type="protein sequence ID" value="ENSCSAVP00000015509.1"/>
    <property type="gene ID" value="ENSCSAVG00000009100.1"/>
</dbReference>
<dbReference type="InParanoid" id="H2ZD43"/>
<proteinExistence type="predicted"/>
<accession>H2ZD43</accession>
<reference evidence="2" key="3">
    <citation type="submission" date="2025-09" db="UniProtKB">
        <authorList>
            <consortium name="Ensembl"/>
        </authorList>
    </citation>
    <scope>IDENTIFICATION</scope>
</reference>
<evidence type="ECO:0000313" key="3">
    <source>
        <dbReference type="Proteomes" id="UP000007875"/>
    </source>
</evidence>
<name>H2ZD43_CIOSA</name>
<feature type="region of interest" description="Disordered" evidence="1">
    <location>
        <begin position="37"/>
        <end position="71"/>
    </location>
</feature>
<keyword evidence="3" id="KW-1185">Reference proteome</keyword>
<dbReference type="Proteomes" id="UP000007875">
    <property type="component" value="Unassembled WGS sequence"/>
</dbReference>
<reference evidence="3" key="1">
    <citation type="submission" date="2003-08" db="EMBL/GenBank/DDBJ databases">
        <authorList>
            <person name="Birren B."/>
            <person name="Nusbaum C."/>
            <person name="Abebe A."/>
            <person name="Abouelleil A."/>
            <person name="Adekoya E."/>
            <person name="Ait-zahra M."/>
            <person name="Allen N."/>
            <person name="Allen T."/>
            <person name="An P."/>
            <person name="Anderson M."/>
            <person name="Anderson S."/>
            <person name="Arachchi H."/>
            <person name="Armbruster J."/>
            <person name="Bachantsang P."/>
            <person name="Baldwin J."/>
            <person name="Barry A."/>
            <person name="Bayul T."/>
            <person name="Blitshsteyn B."/>
            <person name="Bloom T."/>
            <person name="Blye J."/>
            <person name="Boguslavskiy L."/>
            <person name="Borowsky M."/>
            <person name="Boukhgalter B."/>
            <person name="Brunache A."/>
            <person name="Butler J."/>
            <person name="Calixte N."/>
            <person name="Calvo S."/>
            <person name="Camarata J."/>
            <person name="Campo K."/>
            <person name="Chang J."/>
            <person name="Cheshatsang Y."/>
            <person name="Citroen M."/>
            <person name="Collymore A."/>
            <person name="Considine T."/>
            <person name="Cook A."/>
            <person name="Cooke P."/>
            <person name="Corum B."/>
            <person name="Cuomo C."/>
            <person name="David R."/>
            <person name="Dawoe T."/>
            <person name="Degray S."/>
            <person name="Dodge S."/>
            <person name="Dooley K."/>
            <person name="Dorje P."/>
            <person name="Dorjee K."/>
            <person name="Dorris L."/>
            <person name="Duffey N."/>
            <person name="Dupes A."/>
            <person name="Elkins T."/>
            <person name="Engels R."/>
            <person name="Erickson J."/>
            <person name="Farina A."/>
            <person name="Faro S."/>
            <person name="Ferreira P."/>
            <person name="Fischer H."/>
            <person name="Fitzgerald M."/>
            <person name="Foley K."/>
            <person name="Gage D."/>
            <person name="Galagan J."/>
            <person name="Gearin G."/>
            <person name="Gnerre S."/>
            <person name="Gnirke A."/>
            <person name="Goyette A."/>
            <person name="Graham J."/>
            <person name="Grandbois E."/>
            <person name="Gyaltsen K."/>
            <person name="Hafez N."/>
            <person name="Hagopian D."/>
            <person name="Hagos B."/>
            <person name="Hall J."/>
            <person name="Hatcher B."/>
            <person name="Heller A."/>
            <person name="Higgins H."/>
            <person name="Honan T."/>
            <person name="Horn A."/>
            <person name="Houde N."/>
            <person name="Hughes L."/>
            <person name="Hulme W."/>
            <person name="Husby E."/>
            <person name="Iliev I."/>
            <person name="Jaffe D."/>
            <person name="Jones C."/>
            <person name="Kamal M."/>
            <person name="Kamat A."/>
            <person name="Kamvysselis M."/>
            <person name="Karlsson E."/>
            <person name="Kells C."/>
            <person name="Kieu A."/>
            <person name="Kisner P."/>
            <person name="Kodira C."/>
            <person name="Kulbokas E."/>
            <person name="Labutti K."/>
            <person name="Lama D."/>
            <person name="Landers T."/>
            <person name="Leger J."/>
            <person name="Levine S."/>
            <person name="Lewis D."/>
            <person name="Lewis T."/>
            <person name="Lindblad-toh K."/>
            <person name="Liu X."/>
            <person name="Lokyitsang T."/>
            <person name="Lokyitsang Y."/>
            <person name="Lucien O."/>
            <person name="Lui A."/>
            <person name="Ma L.J."/>
            <person name="Mabbitt R."/>
            <person name="Macdonald J."/>
            <person name="Maclean C."/>
            <person name="Major J."/>
            <person name="Manning J."/>
            <person name="Marabella R."/>
            <person name="Maru K."/>
            <person name="Matthews C."/>
            <person name="Mauceli E."/>
            <person name="Mccarthy M."/>
            <person name="Mcdonough S."/>
            <person name="Mcghee T."/>
            <person name="Meldrim J."/>
            <person name="Meneus L."/>
            <person name="Mesirov J."/>
            <person name="Mihalev A."/>
            <person name="Mihova T."/>
            <person name="Mikkelsen T."/>
            <person name="Mlenga V."/>
            <person name="Moru K."/>
            <person name="Mozes J."/>
            <person name="Mulrain L."/>
            <person name="Munson G."/>
            <person name="Naylor J."/>
            <person name="Newes C."/>
            <person name="Nguyen C."/>
            <person name="Nguyen N."/>
            <person name="Nguyen T."/>
            <person name="Nicol R."/>
            <person name="Nielsen C."/>
            <person name="Nizzari M."/>
            <person name="Norbu C."/>
            <person name="Norbu N."/>
            <person name="O'donnell P."/>
            <person name="Okoawo O."/>
            <person name="O'leary S."/>
            <person name="Omotosho B."/>
            <person name="O'neill K."/>
            <person name="Osman S."/>
            <person name="Parker S."/>
            <person name="Perrin D."/>
            <person name="Phunkhang P."/>
            <person name="Piqani B."/>
            <person name="Purcell S."/>
            <person name="Rachupka T."/>
            <person name="Ramasamy U."/>
            <person name="Rameau R."/>
            <person name="Ray V."/>
            <person name="Raymond C."/>
            <person name="Retta R."/>
            <person name="Richardson S."/>
            <person name="Rise C."/>
            <person name="Rodriguez J."/>
            <person name="Rogers J."/>
            <person name="Rogov P."/>
            <person name="Rutman M."/>
            <person name="Schupbach R."/>
            <person name="Seaman C."/>
            <person name="Settipalli S."/>
            <person name="Sharpe T."/>
            <person name="Sheridan J."/>
            <person name="Sherpa N."/>
            <person name="Shi J."/>
            <person name="Smirnov S."/>
            <person name="Smith C."/>
            <person name="Sougnez C."/>
            <person name="Spencer B."/>
            <person name="Stalker J."/>
            <person name="Stange-thomann N."/>
            <person name="Stavropoulos S."/>
            <person name="Stetson K."/>
            <person name="Stone C."/>
            <person name="Stone S."/>
            <person name="Stubbs M."/>
            <person name="Talamas J."/>
            <person name="Tchuinga P."/>
            <person name="Tenzing P."/>
            <person name="Tesfaye S."/>
            <person name="Theodore J."/>
            <person name="Thoulutsang Y."/>
            <person name="Topham K."/>
            <person name="Towey S."/>
            <person name="Tsamla T."/>
            <person name="Tsomo N."/>
            <person name="Vallee D."/>
            <person name="Vassiliev H."/>
            <person name="Venkataraman V."/>
            <person name="Vinson J."/>
            <person name="Vo A."/>
            <person name="Wade C."/>
            <person name="Wang S."/>
            <person name="Wangchuk T."/>
            <person name="Wangdi T."/>
            <person name="Whittaker C."/>
            <person name="Wilkinson J."/>
            <person name="Wu Y."/>
            <person name="Wyman D."/>
            <person name="Yadav S."/>
            <person name="Yang S."/>
            <person name="Yang X."/>
            <person name="Yeager S."/>
            <person name="Yee E."/>
            <person name="Young G."/>
            <person name="Zainoun J."/>
            <person name="Zembeck L."/>
            <person name="Zimmer A."/>
            <person name="Zody M."/>
            <person name="Lander E."/>
        </authorList>
    </citation>
    <scope>NUCLEOTIDE SEQUENCE [LARGE SCALE GENOMIC DNA]</scope>
</reference>
<feature type="compositionally biased region" description="Basic residues" evidence="1">
    <location>
        <begin position="180"/>
        <end position="196"/>
    </location>
</feature>
<feature type="compositionally biased region" description="Basic and acidic residues" evidence="1">
    <location>
        <begin position="152"/>
        <end position="167"/>
    </location>
</feature>
<evidence type="ECO:0000256" key="1">
    <source>
        <dbReference type="SAM" id="MobiDB-lite"/>
    </source>
</evidence>
<protein>
    <submittedName>
        <fullName evidence="2">Uncharacterized protein</fullName>
    </submittedName>
</protein>
<dbReference type="HOGENOM" id="CLU_1389787_0_0_1"/>
<sequence length="196" mass="21980">MQHFIPTEDLSYFKTFLHQNNIACHLEIEEDNGWWSKSDSRTVSENEDRTTEISSNSDPTPLTPTTSEDDWSSVVPKVGFVTIDSDDGNTTLTKTNTGLIEGGDTQCEQESSFIFPSSKIKLPTFKNKRKGKPPSPLEFGAPYPDPAVGTDDDIHADDKDSIEKSLSEPESICASPRPPEHRKNKKHKHFRRGTKM</sequence>
<organism evidence="2 3">
    <name type="scientific">Ciona savignyi</name>
    <name type="common">Pacific transparent sea squirt</name>
    <dbReference type="NCBI Taxonomy" id="51511"/>
    <lineage>
        <taxon>Eukaryota</taxon>
        <taxon>Metazoa</taxon>
        <taxon>Chordata</taxon>
        <taxon>Tunicata</taxon>
        <taxon>Ascidiacea</taxon>
        <taxon>Phlebobranchia</taxon>
        <taxon>Cionidae</taxon>
        <taxon>Ciona</taxon>
    </lineage>
</organism>